<dbReference type="GO" id="GO:0003677">
    <property type="term" value="F:DNA binding"/>
    <property type="evidence" value="ECO:0007669"/>
    <property type="project" value="InterPro"/>
</dbReference>
<dbReference type="InterPro" id="IPR035386">
    <property type="entry name" value="Arm-DNA-bind_5"/>
</dbReference>
<proteinExistence type="predicted"/>
<dbReference type="Proteomes" id="UP001212263">
    <property type="component" value="Unassembled WGS sequence"/>
</dbReference>
<accession>A0AAW6FM60</accession>
<dbReference type="Pfam" id="PF17293">
    <property type="entry name" value="Arm-DNA-bind_5"/>
    <property type="match status" value="1"/>
</dbReference>
<dbReference type="GO" id="GO:0006310">
    <property type="term" value="P:DNA recombination"/>
    <property type="evidence" value="ECO:0007669"/>
    <property type="project" value="UniProtKB-KW"/>
</dbReference>
<dbReference type="SUPFAM" id="SSF56349">
    <property type="entry name" value="DNA breaking-rejoining enzymes"/>
    <property type="match status" value="1"/>
</dbReference>
<protein>
    <recommendedName>
        <fullName evidence="2">Arm DNA-binding domain-containing protein</fullName>
    </recommendedName>
</protein>
<dbReference type="GeneID" id="93502891"/>
<evidence type="ECO:0000313" key="4">
    <source>
        <dbReference type="Proteomes" id="UP001212263"/>
    </source>
</evidence>
<evidence type="ECO:0000256" key="1">
    <source>
        <dbReference type="ARBA" id="ARBA00023172"/>
    </source>
</evidence>
<dbReference type="EMBL" id="JAQMRD010000023">
    <property type="protein sequence ID" value="MDB9224322.1"/>
    <property type="molecule type" value="Genomic_DNA"/>
</dbReference>
<dbReference type="RefSeq" id="WP_071823586.1">
    <property type="nucleotide sequence ID" value="NZ_BAABYK010000001.1"/>
</dbReference>
<dbReference type="GO" id="GO:0015074">
    <property type="term" value="P:DNA integration"/>
    <property type="evidence" value="ECO:0007669"/>
    <property type="project" value="InterPro"/>
</dbReference>
<gene>
    <name evidence="3" type="ORF">PN645_15115</name>
</gene>
<name>A0AAW6FM60_9BACT</name>
<reference evidence="3" key="1">
    <citation type="submission" date="2023-01" db="EMBL/GenBank/DDBJ databases">
        <title>Human gut microbiome strain richness.</title>
        <authorList>
            <person name="Chen-Liaw A."/>
        </authorList>
    </citation>
    <scope>NUCLEOTIDE SEQUENCE</scope>
    <source>
        <strain evidence="3">RTP21484st1_B7_RTP21484_190118</strain>
    </source>
</reference>
<sequence length="86" mass="9549">MNASVSVVCYKSKVLSNGKSPLMLRVTKDRKPKYVSLGIFASILKNTGVNIALISQALGHQDIKTTEIYLSKFDDKQMDEIMSNLL</sequence>
<evidence type="ECO:0000259" key="2">
    <source>
        <dbReference type="Pfam" id="PF17293"/>
    </source>
</evidence>
<keyword evidence="1" id="KW-0233">DNA recombination</keyword>
<evidence type="ECO:0000313" key="3">
    <source>
        <dbReference type="EMBL" id="MDB9224322.1"/>
    </source>
</evidence>
<dbReference type="Gene3D" id="1.10.443.10">
    <property type="entry name" value="Intergrase catalytic core"/>
    <property type="match status" value="1"/>
</dbReference>
<organism evidence="3 4">
    <name type="scientific">Odoribacter splanchnicus</name>
    <dbReference type="NCBI Taxonomy" id="28118"/>
    <lineage>
        <taxon>Bacteria</taxon>
        <taxon>Pseudomonadati</taxon>
        <taxon>Bacteroidota</taxon>
        <taxon>Bacteroidia</taxon>
        <taxon>Bacteroidales</taxon>
        <taxon>Odoribacteraceae</taxon>
        <taxon>Odoribacter</taxon>
    </lineage>
</organism>
<comment type="caution">
    <text evidence="3">The sequence shown here is derived from an EMBL/GenBank/DDBJ whole genome shotgun (WGS) entry which is preliminary data.</text>
</comment>
<feature type="domain" description="Arm DNA-binding" evidence="2">
    <location>
        <begin position="7"/>
        <end position="39"/>
    </location>
</feature>
<dbReference type="AlphaFoldDB" id="A0AAW6FM60"/>
<dbReference type="InterPro" id="IPR011010">
    <property type="entry name" value="DNA_brk_join_enz"/>
</dbReference>
<dbReference type="InterPro" id="IPR013762">
    <property type="entry name" value="Integrase-like_cat_sf"/>
</dbReference>